<name>A0A2H9N523_9BACT</name>
<reference evidence="6" key="1">
    <citation type="submission" date="2017-09" db="EMBL/GenBank/DDBJ databases">
        <title>Depth-based differentiation of microbial function through sediment-hosted aquifers and enrichment of novel symbionts in the deep terrestrial subsurface.</title>
        <authorList>
            <person name="Probst A.J."/>
            <person name="Ladd B."/>
            <person name="Jarett J.K."/>
            <person name="Geller-Mcgrath D.E."/>
            <person name="Sieber C.M.K."/>
            <person name="Emerson J.B."/>
            <person name="Anantharaman K."/>
            <person name="Thomas B.C."/>
            <person name="Malmstrom R."/>
            <person name="Stieglmeier M."/>
            <person name="Klingl A."/>
            <person name="Woyke T."/>
            <person name="Ryan C.M."/>
            <person name="Banfield J.F."/>
        </authorList>
    </citation>
    <scope>NUCLEOTIDE SEQUENCE [LARGE SCALE GENOMIC DNA]</scope>
</reference>
<dbReference type="Pfam" id="PF01367">
    <property type="entry name" value="5_3_exonuc"/>
    <property type="match status" value="1"/>
</dbReference>
<dbReference type="AlphaFoldDB" id="A0A2H9N523"/>
<evidence type="ECO:0000256" key="3">
    <source>
        <dbReference type="ARBA" id="ARBA00023125"/>
    </source>
</evidence>
<dbReference type="PANTHER" id="PTHR42646">
    <property type="entry name" value="FLAP ENDONUCLEASE XNI"/>
    <property type="match status" value="1"/>
</dbReference>
<dbReference type="InterPro" id="IPR020045">
    <property type="entry name" value="DNA_polI_H3TH"/>
</dbReference>
<dbReference type="Pfam" id="PF02739">
    <property type="entry name" value="5_3_exonuc_N"/>
    <property type="match status" value="1"/>
</dbReference>
<proteinExistence type="predicted"/>
<keyword evidence="3" id="KW-0238">DNA-binding</keyword>
<dbReference type="GO" id="GO:0033567">
    <property type="term" value="P:DNA replication, Okazaki fragment processing"/>
    <property type="evidence" value="ECO:0007669"/>
    <property type="project" value="InterPro"/>
</dbReference>
<dbReference type="InterPro" id="IPR038969">
    <property type="entry name" value="FEN"/>
</dbReference>
<keyword evidence="1" id="KW-0540">Nuclease</keyword>
<evidence type="ECO:0000256" key="2">
    <source>
        <dbReference type="ARBA" id="ARBA00022801"/>
    </source>
</evidence>
<dbReference type="GO" id="GO:0017108">
    <property type="term" value="F:5'-flap endonuclease activity"/>
    <property type="evidence" value="ECO:0007669"/>
    <property type="project" value="InterPro"/>
</dbReference>
<dbReference type="InterPro" id="IPR008918">
    <property type="entry name" value="HhH2"/>
</dbReference>
<dbReference type="GO" id="GO:0003677">
    <property type="term" value="F:DNA binding"/>
    <property type="evidence" value="ECO:0007669"/>
    <property type="project" value="UniProtKB-KW"/>
</dbReference>
<dbReference type="CDD" id="cd09859">
    <property type="entry name" value="PIN_53EXO"/>
    <property type="match status" value="1"/>
</dbReference>
<dbReference type="CDD" id="cd09898">
    <property type="entry name" value="H3TH_53EXO"/>
    <property type="match status" value="1"/>
</dbReference>
<dbReference type="InterPro" id="IPR002421">
    <property type="entry name" value="5-3_exonuclease"/>
</dbReference>
<sequence>MTIIILDSFSLIHRVYHALPALTDLNGNPTGAVYGFCSILIKLFREQRPDCIYAAFDTKGPTFREHEFEAYHTNRPEMADDFRSQIEPIKEFLRTWDIPVLAASGFEGDDIIGTLVSRLRGQSDARIRIVTADRDSLQLVSDNVTAMIMRKGITDIVEYDEKTCQAYLGFHQQFMPDYKALAGDASDNFPGVRGIGPKTAQALVQKFGTIEKMYAYLDSTDAQAYEKPVTKAIAEKLLIGRATALQAKYLATIRADAPIDIGGAACAAKTQPTQATKEFLIKRGFVSLLKRLDAASQGTLL</sequence>
<dbReference type="InterPro" id="IPR020046">
    <property type="entry name" value="5-3_exonucl_a-hlix_arch_N"/>
</dbReference>
<accession>A0A2H9N523</accession>
<protein>
    <recommendedName>
        <fullName evidence="4">5'-3' exonuclease domain-containing protein</fullName>
    </recommendedName>
</protein>
<dbReference type="SUPFAM" id="SSF47807">
    <property type="entry name" value="5' to 3' exonuclease, C-terminal subdomain"/>
    <property type="match status" value="1"/>
</dbReference>
<comment type="caution">
    <text evidence="5">The sequence shown here is derived from an EMBL/GenBank/DDBJ whole genome shotgun (WGS) entry which is preliminary data.</text>
</comment>
<dbReference type="FunFam" id="1.10.150.20:FF:000003">
    <property type="entry name" value="DNA polymerase I"/>
    <property type="match status" value="1"/>
</dbReference>
<dbReference type="EMBL" id="PFIJ01000026">
    <property type="protein sequence ID" value="PIX28967.1"/>
    <property type="molecule type" value="Genomic_DNA"/>
</dbReference>
<dbReference type="GO" id="GO:0008409">
    <property type="term" value="F:5'-3' exonuclease activity"/>
    <property type="evidence" value="ECO:0007669"/>
    <property type="project" value="InterPro"/>
</dbReference>
<dbReference type="PANTHER" id="PTHR42646:SF2">
    <property type="entry name" value="5'-3' EXONUCLEASE FAMILY PROTEIN"/>
    <property type="match status" value="1"/>
</dbReference>
<dbReference type="InterPro" id="IPR036279">
    <property type="entry name" value="5-3_exonuclease_C_sf"/>
</dbReference>
<dbReference type="SMART" id="SM00279">
    <property type="entry name" value="HhH2"/>
    <property type="match status" value="1"/>
</dbReference>
<gene>
    <name evidence="5" type="ORF">COZ64_01465</name>
</gene>
<evidence type="ECO:0000313" key="6">
    <source>
        <dbReference type="Proteomes" id="UP000236842"/>
    </source>
</evidence>
<evidence type="ECO:0000259" key="4">
    <source>
        <dbReference type="SMART" id="SM00475"/>
    </source>
</evidence>
<evidence type="ECO:0000256" key="1">
    <source>
        <dbReference type="ARBA" id="ARBA00022722"/>
    </source>
</evidence>
<dbReference type="SMART" id="SM00475">
    <property type="entry name" value="53EXOc"/>
    <property type="match status" value="1"/>
</dbReference>
<feature type="domain" description="5'-3' exonuclease" evidence="4">
    <location>
        <begin position="1"/>
        <end position="269"/>
    </location>
</feature>
<keyword evidence="2" id="KW-0378">Hydrolase</keyword>
<dbReference type="Proteomes" id="UP000236842">
    <property type="component" value="Unassembled WGS sequence"/>
</dbReference>
<dbReference type="Gene3D" id="1.10.150.20">
    <property type="entry name" value="5' to 3' exonuclease, C-terminal subdomain"/>
    <property type="match status" value="1"/>
</dbReference>
<dbReference type="InterPro" id="IPR029060">
    <property type="entry name" value="PIN-like_dom_sf"/>
</dbReference>
<evidence type="ECO:0000313" key="5">
    <source>
        <dbReference type="EMBL" id="PIX28967.1"/>
    </source>
</evidence>
<organism evidence="5 6">
    <name type="scientific">Candidatus Brennerbacteria bacterium CG_4_8_14_3_um_filter_43_14</name>
    <dbReference type="NCBI Taxonomy" id="1974521"/>
    <lineage>
        <taxon>Bacteria</taxon>
        <taxon>Candidatus Brenneribacteriota</taxon>
    </lineage>
</organism>
<dbReference type="Gene3D" id="3.40.50.1010">
    <property type="entry name" value="5'-nuclease"/>
    <property type="match status" value="1"/>
</dbReference>
<dbReference type="SUPFAM" id="SSF88723">
    <property type="entry name" value="PIN domain-like"/>
    <property type="match status" value="1"/>
</dbReference>